<keyword evidence="2" id="KW-0238">DNA-binding</keyword>
<dbReference type="SMART" id="SM00342">
    <property type="entry name" value="HTH_ARAC"/>
    <property type="match status" value="1"/>
</dbReference>
<organism evidence="5 6">
    <name type="scientific">Niastella populi</name>
    <dbReference type="NCBI Taxonomy" id="550983"/>
    <lineage>
        <taxon>Bacteria</taxon>
        <taxon>Pseudomonadati</taxon>
        <taxon>Bacteroidota</taxon>
        <taxon>Chitinophagia</taxon>
        <taxon>Chitinophagales</taxon>
        <taxon>Chitinophagaceae</taxon>
        <taxon>Niastella</taxon>
    </lineage>
</organism>
<dbReference type="PROSITE" id="PS01124">
    <property type="entry name" value="HTH_ARAC_FAMILY_2"/>
    <property type="match status" value="1"/>
</dbReference>
<dbReference type="GO" id="GO:0043565">
    <property type="term" value="F:sequence-specific DNA binding"/>
    <property type="evidence" value="ECO:0007669"/>
    <property type="project" value="InterPro"/>
</dbReference>
<sequence>MPVLKKREGFQGQKSIVLPRKIITEFSNSNSIASGMYITDIGYYPKAKYHYRQRTHGSDQHILIYCLEGKGKAQVQKSNYTLQPGSFIIIPAGSAHSYSSAEEDSWTIYWIHFTGSLSKKMVETLKQKINGYSSRVAFKQKRIDLFDDMYACLERGYGNDNLCYANLCLYHFFSSFLYDDQFNLHEKTHADDPVELSISFMQQHIAQALSLEEIARSVNFSASHYSALFRKKTGFAPIEYFNHLKIQLACQYLHFTELRVKEIADKLGIEDPYYFSRLFTKLMGMSPNQYRSSKT</sequence>
<dbReference type="Gene3D" id="2.60.120.280">
    <property type="entry name" value="Regulatory protein AraC"/>
    <property type="match status" value="1"/>
</dbReference>
<dbReference type="PANTHER" id="PTHR43280">
    <property type="entry name" value="ARAC-FAMILY TRANSCRIPTIONAL REGULATOR"/>
    <property type="match status" value="1"/>
</dbReference>
<dbReference type="InterPro" id="IPR018060">
    <property type="entry name" value="HTH_AraC"/>
</dbReference>
<keyword evidence="3" id="KW-0804">Transcription</keyword>
<dbReference type="CDD" id="cd06986">
    <property type="entry name" value="cupin_MmsR-like_N"/>
    <property type="match status" value="1"/>
</dbReference>
<dbReference type="AlphaFoldDB" id="A0A1V9EPH9"/>
<keyword evidence="1" id="KW-0805">Transcription regulation</keyword>
<comment type="caution">
    <text evidence="5">The sequence shown here is derived from an EMBL/GenBank/DDBJ whole genome shotgun (WGS) entry which is preliminary data.</text>
</comment>
<protein>
    <submittedName>
        <fullName evidence="5">AraC family transcriptional regulator</fullName>
    </submittedName>
</protein>
<dbReference type="InterPro" id="IPR037923">
    <property type="entry name" value="HTH-like"/>
</dbReference>
<evidence type="ECO:0000313" key="5">
    <source>
        <dbReference type="EMBL" id="OQP47844.1"/>
    </source>
</evidence>
<keyword evidence="6" id="KW-1185">Reference proteome</keyword>
<dbReference type="GO" id="GO:0003700">
    <property type="term" value="F:DNA-binding transcription factor activity"/>
    <property type="evidence" value="ECO:0007669"/>
    <property type="project" value="InterPro"/>
</dbReference>
<dbReference type="SUPFAM" id="SSF46689">
    <property type="entry name" value="Homeodomain-like"/>
    <property type="match status" value="2"/>
</dbReference>
<dbReference type="OrthoDB" id="9813413at2"/>
<gene>
    <name evidence="5" type="ORF">A4R26_31770</name>
</gene>
<evidence type="ECO:0000256" key="2">
    <source>
        <dbReference type="ARBA" id="ARBA00023125"/>
    </source>
</evidence>
<name>A0A1V9EPH9_9BACT</name>
<dbReference type="InterPro" id="IPR018062">
    <property type="entry name" value="HTH_AraC-typ_CS"/>
</dbReference>
<dbReference type="SUPFAM" id="SSF51215">
    <property type="entry name" value="Regulatory protein AraC"/>
    <property type="match status" value="1"/>
</dbReference>
<dbReference type="PRINTS" id="PR00032">
    <property type="entry name" value="HTHARAC"/>
</dbReference>
<dbReference type="RefSeq" id="WP_081170437.1">
    <property type="nucleotide sequence ID" value="NZ_LWBP01000239.1"/>
</dbReference>
<proteinExistence type="predicted"/>
<dbReference type="Gene3D" id="1.10.10.60">
    <property type="entry name" value="Homeodomain-like"/>
    <property type="match status" value="2"/>
</dbReference>
<dbReference type="Pfam" id="PF02311">
    <property type="entry name" value="AraC_binding"/>
    <property type="match status" value="1"/>
</dbReference>
<accession>A0A1V9EPH9</accession>
<dbReference type="InterPro" id="IPR020449">
    <property type="entry name" value="Tscrpt_reg_AraC-type_HTH"/>
</dbReference>
<evidence type="ECO:0000256" key="3">
    <source>
        <dbReference type="ARBA" id="ARBA00023163"/>
    </source>
</evidence>
<evidence type="ECO:0000259" key="4">
    <source>
        <dbReference type="PROSITE" id="PS01124"/>
    </source>
</evidence>
<dbReference type="PROSITE" id="PS00041">
    <property type="entry name" value="HTH_ARAC_FAMILY_1"/>
    <property type="match status" value="1"/>
</dbReference>
<evidence type="ECO:0000313" key="6">
    <source>
        <dbReference type="Proteomes" id="UP000192276"/>
    </source>
</evidence>
<reference evidence="6" key="1">
    <citation type="submission" date="2016-04" db="EMBL/GenBank/DDBJ databases">
        <authorList>
            <person name="Chen L."/>
            <person name="Zhuang W."/>
            <person name="Wang G."/>
        </authorList>
    </citation>
    <scope>NUCLEOTIDE SEQUENCE [LARGE SCALE GENOMIC DNA]</scope>
    <source>
        <strain evidence="6">208</strain>
    </source>
</reference>
<feature type="domain" description="HTH araC/xylS-type" evidence="4">
    <location>
        <begin position="195"/>
        <end position="293"/>
    </location>
</feature>
<dbReference type="STRING" id="550983.A4R26_31770"/>
<dbReference type="InterPro" id="IPR009057">
    <property type="entry name" value="Homeodomain-like_sf"/>
</dbReference>
<dbReference type="Proteomes" id="UP000192276">
    <property type="component" value="Unassembled WGS sequence"/>
</dbReference>
<evidence type="ECO:0000256" key="1">
    <source>
        <dbReference type="ARBA" id="ARBA00023015"/>
    </source>
</evidence>
<dbReference type="EMBL" id="LWBP01000239">
    <property type="protein sequence ID" value="OQP47844.1"/>
    <property type="molecule type" value="Genomic_DNA"/>
</dbReference>
<dbReference type="Pfam" id="PF12833">
    <property type="entry name" value="HTH_18"/>
    <property type="match status" value="1"/>
</dbReference>
<dbReference type="InterPro" id="IPR003313">
    <property type="entry name" value="AraC-bd"/>
</dbReference>
<dbReference type="PANTHER" id="PTHR43280:SF30">
    <property type="entry name" value="MMSAB OPERON REGULATORY PROTEIN"/>
    <property type="match status" value="1"/>
</dbReference>